<sequence length="62" mass="6980">MKTLYLLILLLCVICSEFSTVCGQNVIVRLDQIRCSRRCSRLSKSRAAGCCDLYKICCNSSQ</sequence>
<evidence type="ECO:0000256" key="1">
    <source>
        <dbReference type="SAM" id="SignalP"/>
    </source>
</evidence>
<name>A0AAV2BXB4_9ARAC</name>
<gene>
    <name evidence="2" type="ORF">LARSCL_LOCUS21674</name>
</gene>
<dbReference type="EMBL" id="CAXIEN010000528">
    <property type="protein sequence ID" value="CAL1299988.1"/>
    <property type="molecule type" value="Genomic_DNA"/>
</dbReference>
<evidence type="ECO:0000313" key="2">
    <source>
        <dbReference type="EMBL" id="CAL1299988.1"/>
    </source>
</evidence>
<reference evidence="2 3" key="1">
    <citation type="submission" date="2024-04" db="EMBL/GenBank/DDBJ databases">
        <authorList>
            <person name="Rising A."/>
            <person name="Reimegard J."/>
            <person name="Sonavane S."/>
            <person name="Akerstrom W."/>
            <person name="Nylinder S."/>
            <person name="Hedman E."/>
            <person name="Kallberg Y."/>
        </authorList>
    </citation>
    <scope>NUCLEOTIDE SEQUENCE [LARGE SCALE GENOMIC DNA]</scope>
</reference>
<accession>A0AAV2BXB4</accession>
<proteinExistence type="predicted"/>
<dbReference type="AlphaFoldDB" id="A0AAV2BXB4"/>
<feature type="chain" id="PRO_5043404841" evidence="1">
    <location>
        <begin position="24"/>
        <end position="62"/>
    </location>
</feature>
<evidence type="ECO:0000313" key="3">
    <source>
        <dbReference type="Proteomes" id="UP001497382"/>
    </source>
</evidence>
<organism evidence="2 3">
    <name type="scientific">Larinioides sclopetarius</name>
    <dbReference type="NCBI Taxonomy" id="280406"/>
    <lineage>
        <taxon>Eukaryota</taxon>
        <taxon>Metazoa</taxon>
        <taxon>Ecdysozoa</taxon>
        <taxon>Arthropoda</taxon>
        <taxon>Chelicerata</taxon>
        <taxon>Arachnida</taxon>
        <taxon>Araneae</taxon>
        <taxon>Araneomorphae</taxon>
        <taxon>Entelegynae</taxon>
        <taxon>Araneoidea</taxon>
        <taxon>Araneidae</taxon>
        <taxon>Larinioides</taxon>
    </lineage>
</organism>
<keyword evidence="1" id="KW-0732">Signal</keyword>
<dbReference type="Proteomes" id="UP001497382">
    <property type="component" value="Unassembled WGS sequence"/>
</dbReference>
<feature type="signal peptide" evidence="1">
    <location>
        <begin position="1"/>
        <end position="23"/>
    </location>
</feature>
<comment type="caution">
    <text evidence="2">The sequence shown here is derived from an EMBL/GenBank/DDBJ whole genome shotgun (WGS) entry which is preliminary data.</text>
</comment>
<protein>
    <submittedName>
        <fullName evidence="2">Uncharacterized protein</fullName>
    </submittedName>
</protein>
<keyword evidence="3" id="KW-1185">Reference proteome</keyword>